<dbReference type="STRING" id="36844.SAMN04488501_107154"/>
<dbReference type="RefSeq" id="WP_052220007.1">
    <property type="nucleotide sequence ID" value="NZ_LHUR01000010.1"/>
</dbReference>
<name>A0A0L6ZES6_9CLOT</name>
<dbReference type="InterPro" id="IPR011055">
    <property type="entry name" value="Dup_hybrid_motif"/>
</dbReference>
<dbReference type="Pfam" id="PF01551">
    <property type="entry name" value="Peptidase_M23"/>
    <property type="match status" value="1"/>
</dbReference>
<evidence type="ECO:0000256" key="1">
    <source>
        <dbReference type="ARBA" id="ARBA00022729"/>
    </source>
</evidence>
<accession>A0A0L6ZES6</accession>
<dbReference type="InterPro" id="IPR016047">
    <property type="entry name" value="M23ase_b-sheet_dom"/>
</dbReference>
<dbReference type="PANTHER" id="PTHR21666">
    <property type="entry name" value="PEPTIDASE-RELATED"/>
    <property type="match status" value="1"/>
</dbReference>
<dbReference type="Gene3D" id="2.70.70.10">
    <property type="entry name" value="Glucose Permease (Domain IIA)"/>
    <property type="match status" value="1"/>
</dbReference>
<reference evidence="4" key="1">
    <citation type="submission" date="2015-08" db="EMBL/GenBank/DDBJ databases">
        <title>Genome sequence of the strict anaerobe Clostridium homopropionicum LuHBu1 (DSM 5847T).</title>
        <authorList>
            <person name="Poehlein A."/>
            <person name="Beck M."/>
            <person name="Schiel-Bengelsdorf B."/>
            <person name="Bengelsdorf F.R."/>
            <person name="Daniel R."/>
            <person name="Duerre P."/>
        </authorList>
    </citation>
    <scope>NUCLEOTIDE SEQUENCE [LARGE SCALE GENOMIC DNA]</scope>
    <source>
        <strain evidence="4">DSM 5847</strain>
    </source>
</reference>
<dbReference type="Proteomes" id="UP000037043">
    <property type="component" value="Unassembled WGS sequence"/>
</dbReference>
<feature type="domain" description="M23ase beta-sheet core" evidence="2">
    <location>
        <begin position="143"/>
        <end position="227"/>
    </location>
</feature>
<gene>
    <name evidence="3" type="primary">spoIIQ_1</name>
    <name evidence="3" type="ORF">CLHOM_04080</name>
</gene>
<dbReference type="CDD" id="cd12797">
    <property type="entry name" value="M23_peptidase"/>
    <property type="match status" value="1"/>
</dbReference>
<comment type="caution">
    <text evidence="3">The sequence shown here is derived from an EMBL/GenBank/DDBJ whole genome shotgun (WGS) entry which is preliminary data.</text>
</comment>
<dbReference type="AlphaFoldDB" id="A0A0L6ZES6"/>
<dbReference type="SUPFAM" id="SSF51261">
    <property type="entry name" value="Duplicated hybrid motif"/>
    <property type="match status" value="1"/>
</dbReference>
<dbReference type="PATRIC" id="fig|1121318.3.peg.413"/>
<evidence type="ECO:0000313" key="4">
    <source>
        <dbReference type="Proteomes" id="UP000037043"/>
    </source>
</evidence>
<sequence>MGHYNSQYESYYNSIVNKRNSNVNSLNSSFSGSKKENWIARRLTQELLGVLLMAMLLIFCRVYETPQTQAVYSFSKSIVSNNVDYVRIIDQIKLISTGDNLHDKAIEVIDNLKSKITGGETIREKIKNQFSLPIKGEIISKGKDGIDITANKSEKVFASFQGKVKECGEDDKLGKYIIMDHGEGIETVYSNLGSIQVQNGNVVKKGEAIGMSNASENYVHFQVLFMGQNNGLESIIGNYN</sequence>
<dbReference type="InterPro" id="IPR050570">
    <property type="entry name" value="Cell_wall_metabolism_enzyme"/>
</dbReference>
<dbReference type="GO" id="GO:0004222">
    <property type="term" value="F:metalloendopeptidase activity"/>
    <property type="evidence" value="ECO:0007669"/>
    <property type="project" value="TreeGrafter"/>
</dbReference>
<dbReference type="EMBL" id="LHUR01000010">
    <property type="protein sequence ID" value="KOA21278.1"/>
    <property type="molecule type" value="Genomic_DNA"/>
</dbReference>
<keyword evidence="4" id="KW-1185">Reference proteome</keyword>
<organism evidence="3 4">
    <name type="scientific">Clostridium homopropionicum DSM 5847</name>
    <dbReference type="NCBI Taxonomy" id="1121318"/>
    <lineage>
        <taxon>Bacteria</taxon>
        <taxon>Bacillati</taxon>
        <taxon>Bacillota</taxon>
        <taxon>Clostridia</taxon>
        <taxon>Eubacteriales</taxon>
        <taxon>Clostridiaceae</taxon>
        <taxon>Clostridium</taxon>
    </lineage>
</organism>
<keyword evidence="1" id="KW-0732">Signal</keyword>
<evidence type="ECO:0000259" key="2">
    <source>
        <dbReference type="Pfam" id="PF01551"/>
    </source>
</evidence>
<protein>
    <submittedName>
        <fullName evidence="3">Stage II sporulation protein Q</fullName>
    </submittedName>
</protein>
<proteinExistence type="predicted"/>
<dbReference type="PANTHER" id="PTHR21666:SF289">
    <property type="entry name" value="L-ALA--D-GLU ENDOPEPTIDASE"/>
    <property type="match status" value="1"/>
</dbReference>
<evidence type="ECO:0000313" key="3">
    <source>
        <dbReference type="EMBL" id="KOA21278.1"/>
    </source>
</evidence>